<dbReference type="PANTHER" id="PTHR45785">
    <property type="entry name" value="COMPLEMENT FACTOR H-RELATED"/>
    <property type="match status" value="1"/>
</dbReference>
<feature type="chain" id="PRO_5004318820" evidence="6">
    <location>
        <begin position="22"/>
        <end position="204"/>
    </location>
</feature>
<comment type="subcellular location">
    <subcellularLocation>
        <location evidence="1">Virion</location>
    </subcellularLocation>
</comment>
<dbReference type="EMBL" id="X98850">
    <property type="protein sequence ID" value="CAA67355.1"/>
    <property type="molecule type" value="mRNA"/>
</dbReference>
<keyword evidence="3 6" id="KW-0732">Signal</keyword>
<organism evidence="8">
    <name type="scientific">Paralabrax nebulifer</name>
    <name type="common">barred sand bass</name>
    <dbReference type="NCBI Taxonomy" id="30873"/>
    <lineage>
        <taxon>Eukaryota</taxon>
        <taxon>Metazoa</taxon>
        <taxon>Chordata</taxon>
        <taxon>Craniata</taxon>
        <taxon>Vertebrata</taxon>
        <taxon>Euteleostomi</taxon>
        <taxon>Actinopterygii</taxon>
        <taxon>Neopterygii</taxon>
        <taxon>Teleostei</taxon>
        <taxon>Neoteleostei</taxon>
        <taxon>Acanthomorphata</taxon>
        <taxon>Eupercaria</taxon>
        <taxon>Perciformes</taxon>
        <taxon>Serranoidei</taxon>
        <taxon>Serranidae</taxon>
        <taxon>Serraninae</taxon>
        <taxon>Paralabrax</taxon>
    </lineage>
</organism>
<dbReference type="InterPro" id="IPR035976">
    <property type="entry name" value="Sushi/SCR/CCP_sf"/>
</dbReference>
<sequence precursor="true">MTLFHLLWLFILLLNVDISSQQTEVTCSNQRPEHVYYWGVRPWQRYRLDDTTRYWCERGYNRTGGVTRATCGRNGWMPNPLCEELMGCGAPPHLEDGDIKHSIKTEYSHNERVEYQCQSYYTMEGEPFRTCIEGEWIGQMRCLEPCIVNEDDHRQHHITLKSTDRKYFTHDEIIEYRCARGIPVGSVRMRQRCNSGVILLPSCQ</sequence>
<accession>Q91276</accession>
<reference evidence="8" key="1">
    <citation type="journal article" date="1996" name="Dev. Comp. Immunol.">
        <title>Cloning and recombinant expression of a barred sand bass (Paralabrax nebulifer) cDNA. The encoded protein displays structural homology and immunological crossreactivity to human complement/cofactor related plasma proteins.</title>
        <authorList>
            <person name="Zipfel PFF"/>
            <person name="Kemper C"/>
            <person name="Dahmen A"/>
            <person name="Gigli I"/>
        </authorList>
    </citation>
    <scope>NUCLEOTIDE SEQUENCE</scope>
    <source>
        <tissue evidence="8">Liver</tissue>
    </source>
</reference>
<dbReference type="InterPro" id="IPR000436">
    <property type="entry name" value="Sushi_SCR_CCP_dom"/>
</dbReference>
<dbReference type="InterPro" id="IPR051503">
    <property type="entry name" value="ComplSys_Reg/VirEntry_Med"/>
</dbReference>
<evidence type="ECO:0000256" key="1">
    <source>
        <dbReference type="ARBA" id="ARBA00004328"/>
    </source>
</evidence>
<reference evidence="8" key="2">
    <citation type="submission" date="1996-06" db="EMBL/GenBank/DDBJ databases">
        <authorList>
            <person name="Hellwage J."/>
        </authorList>
    </citation>
    <scope>NUCLEOTIDE SEQUENCE</scope>
    <source>
        <tissue evidence="8">Liver</tissue>
    </source>
</reference>
<evidence type="ECO:0000256" key="5">
    <source>
        <dbReference type="PROSITE-ProRule" id="PRU00302"/>
    </source>
</evidence>
<evidence type="ECO:0000256" key="4">
    <source>
        <dbReference type="ARBA" id="ARBA00023157"/>
    </source>
</evidence>
<protein>
    <submittedName>
        <fullName evidence="8">SBCFR-1 protein</fullName>
    </submittedName>
</protein>
<dbReference type="Pfam" id="PF00084">
    <property type="entry name" value="Sushi"/>
    <property type="match status" value="1"/>
</dbReference>
<evidence type="ECO:0000313" key="8">
    <source>
        <dbReference type="EMBL" id="CAA67355.1"/>
    </source>
</evidence>
<dbReference type="SUPFAM" id="SSF57535">
    <property type="entry name" value="Complement control module/SCR domain"/>
    <property type="match status" value="3"/>
</dbReference>
<evidence type="ECO:0000256" key="6">
    <source>
        <dbReference type="SAM" id="SignalP"/>
    </source>
</evidence>
<feature type="disulfide bond" evidence="5">
    <location>
        <begin position="88"/>
        <end position="131"/>
    </location>
</feature>
<dbReference type="Gene3D" id="2.10.70.10">
    <property type="entry name" value="Complement Module, domain 1"/>
    <property type="match status" value="3"/>
</dbReference>
<name>Q91276_9TELE</name>
<keyword evidence="4 5" id="KW-1015">Disulfide bond</keyword>
<evidence type="ECO:0000259" key="7">
    <source>
        <dbReference type="PROSITE" id="PS50923"/>
    </source>
</evidence>
<comment type="caution">
    <text evidence="5">Lacks conserved residue(s) required for the propagation of feature annotation.</text>
</comment>
<feature type="signal peptide" evidence="6">
    <location>
        <begin position="1"/>
        <end position="21"/>
    </location>
</feature>
<evidence type="ECO:0000256" key="2">
    <source>
        <dbReference type="ARBA" id="ARBA00022659"/>
    </source>
</evidence>
<dbReference type="CDD" id="cd00033">
    <property type="entry name" value="CCP"/>
    <property type="match status" value="1"/>
</dbReference>
<feature type="domain" description="Sushi" evidence="7">
    <location>
        <begin position="25"/>
        <end position="84"/>
    </location>
</feature>
<proteinExistence type="evidence at transcript level"/>
<dbReference type="AlphaFoldDB" id="Q91276"/>
<feature type="domain" description="Sushi" evidence="7">
    <location>
        <begin position="86"/>
        <end position="144"/>
    </location>
</feature>
<dbReference type="PROSITE" id="PS50923">
    <property type="entry name" value="SUSHI"/>
    <property type="match status" value="2"/>
</dbReference>
<dbReference type="PANTHER" id="PTHR45785:SF2">
    <property type="entry name" value="COMPLEMENT FACTOR H-RELATED"/>
    <property type="match status" value="1"/>
</dbReference>
<keyword evidence="2 5" id="KW-0768">Sushi</keyword>
<evidence type="ECO:0000256" key="3">
    <source>
        <dbReference type="ARBA" id="ARBA00022729"/>
    </source>
</evidence>
<dbReference type="SMART" id="SM00032">
    <property type="entry name" value="CCP"/>
    <property type="match status" value="2"/>
</dbReference>